<comment type="caution">
    <text evidence="1">The sequence shown here is derived from an EMBL/GenBank/DDBJ whole genome shotgun (WGS) entry which is preliminary data.</text>
</comment>
<evidence type="ECO:0000313" key="1">
    <source>
        <dbReference type="EMBL" id="CAE8606689.1"/>
    </source>
</evidence>
<reference evidence="1" key="1">
    <citation type="submission" date="2021-02" db="EMBL/GenBank/DDBJ databases">
        <authorList>
            <person name="Dougan E. K."/>
            <person name="Rhodes N."/>
            <person name="Thang M."/>
            <person name="Chan C."/>
        </authorList>
    </citation>
    <scope>NUCLEOTIDE SEQUENCE</scope>
</reference>
<sequence length="242" mass="25275">TGPAGSCASSEELNEFSAEERALKLTLSGIVARLQDVREAGKLRQRALLLAVTPQLLLMLPTVTVLHFARSSTAVRAAATCGAGQLLVPRLDAVPESGIEFRRFLSEIALGSVRSVSLPVVATLQLLAEQSRGLLSGGDLGGLEVLELPEGCGASLDSVPVPRLPSLQRLLVHAGPCGSCDALGVAGAAWLEALLESLTRPLGTLQLEELDPALASPILEAALPLPPAASACRVRRLVFRRC</sequence>
<gene>
    <name evidence="1" type="ORF">PGLA1383_LOCUS24667</name>
</gene>
<dbReference type="Proteomes" id="UP000654075">
    <property type="component" value="Unassembled WGS sequence"/>
</dbReference>
<dbReference type="EMBL" id="CAJNNV010019666">
    <property type="protein sequence ID" value="CAE8606689.1"/>
    <property type="molecule type" value="Genomic_DNA"/>
</dbReference>
<feature type="non-terminal residue" evidence="1">
    <location>
        <position position="242"/>
    </location>
</feature>
<dbReference type="AlphaFoldDB" id="A0A813F0P0"/>
<keyword evidence="2" id="KW-1185">Reference proteome</keyword>
<name>A0A813F0P0_POLGL</name>
<proteinExistence type="predicted"/>
<organism evidence="1 2">
    <name type="scientific">Polarella glacialis</name>
    <name type="common">Dinoflagellate</name>
    <dbReference type="NCBI Taxonomy" id="89957"/>
    <lineage>
        <taxon>Eukaryota</taxon>
        <taxon>Sar</taxon>
        <taxon>Alveolata</taxon>
        <taxon>Dinophyceae</taxon>
        <taxon>Suessiales</taxon>
        <taxon>Suessiaceae</taxon>
        <taxon>Polarella</taxon>
    </lineage>
</organism>
<protein>
    <submittedName>
        <fullName evidence="1">Uncharacterized protein</fullName>
    </submittedName>
</protein>
<accession>A0A813F0P0</accession>
<evidence type="ECO:0000313" key="2">
    <source>
        <dbReference type="Proteomes" id="UP000654075"/>
    </source>
</evidence>
<feature type="non-terminal residue" evidence="1">
    <location>
        <position position="1"/>
    </location>
</feature>